<keyword evidence="9" id="KW-0066">ATP synthesis</keyword>
<dbReference type="PANTHER" id="PTHR12386">
    <property type="entry name" value="ATP SYNTHASE SUBUNIT"/>
    <property type="match status" value="1"/>
</dbReference>
<dbReference type="Proteomes" id="UP000799777">
    <property type="component" value="Unassembled WGS sequence"/>
</dbReference>
<dbReference type="GO" id="GO:0015986">
    <property type="term" value="P:proton motive force-driven ATP synthesis"/>
    <property type="evidence" value="ECO:0007669"/>
    <property type="project" value="InterPro"/>
</dbReference>
<reference evidence="11" key="1">
    <citation type="journal article" date="2020" name="Stud. Mycol.">
        <title>101 Dothideomycetes genomes: a test case for predicting lifestyles and emergence of pathogens.</title>
        <authorList>
            <person name="Haridas S."/>
            <person name="Albert R."/>
            <person name="Binder M."/>
            <person name="Bloem J."/>
            <person name="Labutti K."/>
            <person name="Salamov A."/>
            <person name="Andreopoulos B."/>
            <person name="Baker S."/>
            <person name="Barry K."/>
            <person name="Bills G."/>
            <person name="Bluhm B."/>
            <person name="Cannon C."/>
            <person name="Castanera R."/>
            <person name="Culley D."/>
            <person name="Daum C."/>
            <person name="Ezra D."/>
            <person name="Gonzalez J."/>
            <person name="Henrissat B."/>
            <person name="Kuo A."/>
            <person name="Liang C."/>
            <person name="Lipzen A."/>
            <person name="Lutzoni F."/>
            <person name="Magnuson J."/>
            <person name="Mondo S."/>
            <person name="Nolan M."/>
            <person name="Ohm R."/>
            <person name="Pangilinan J."/>
            <person name="Park H.-J."/>
            <person name="Ramirez L."/>
            <person name="Alfaro M."/>
            <person name="Sun H."/>
            <person name="Tritt A."/>
            <person name="Yoshinaga Y."/>
            <person name="Zwiers L.-H."/>
            <person name="Turgeon B."/>
            <person name="Goodwin S."/>
            <person name="Spatafora J."/>
            <person name="Crous P."/>
            <person name="Grigoriev I."/>
        </authorList>
    </citation>
    <scope>NUCLEOTIDE SEQUENCE</scope>
    <source>
        <strain evidence="11">CBS 110217</strain>
    </source>
</reference>
<evidence type="ECO:0000256" key="2">
    <source>
        <dbReference type="ARBA" id="ARBA00005699"/>
    </source>
</evidence>
<dbReference type="AlphaFoldDB" id="A0A9P4HHF5"/>
<keyword evidence="12" id="KW-1185">Reference proteome</keyword>
<dbReference type="Gene3D" id="1.20.120.20">
    <property type="entry name" value="Apolipoprotein"/>
    <property type="match status" value="1"/>
</dbReference>
<sequence length="204" mass="21344">MSLAASRAVLRQSTFAVRRAGIRNASTTSEATGAVKEKAAEASSKASEGLTKVTSSASSAASKVGSAASDAANATTGRVGRLVGSVQSLVPRVTYYSRVGLELGKLIAHQRSMAPPSVQTMQNYIQPAINALRHPASLFNRVASEASNTNPQQLLAQIRGMSSTQWASVGVVAAEVIGFFSIGEIIGRFKLVGYRSKEHHAQSV</sequence>
<dbReference type="OrthoDB" id="437at2759"/>
<evidence type="ECO:0000256" key="4">
    <source>
        <dbReference type="ARBA" id="ARBA00022547"/>
    </source>
</evidence>
<dbReference type="InterPro" id="IPR006808">
    <property type="entry name" value="ATP_synth_F0_gsu_mt"/>
</dbReference>
<comment type="caution">
    <text evidence="11">The sequence shown here is derived from an EMBL/GenBank/DDBJ whole genome shotgun (WGS) entry which is preliminary data.</text>
</comment>
<evidence type="ECO:0000256" key="8">
    <source>
        <dbReference type="ARBA" id="ARBA00023136"/>
    </source>
</evidence>
<dbReference type="GO" id="GO:0015078">
    <property type="term" value="F:proton transmembrane transporter activity"/>
    <property type="evidence" value="ECO:0007669"/>
    <property type="project" value="InterPro"/>
</dbReference>
<dbReference type="GO" id="GO:0045259">
    <property type="term" value="C:proton-transporting ATP synthase complex"/>
    <property type="evidence" value="ECO:0007669"/>
    <property type="project" value="UniProtKB-KW"/>
</dbReference>
<dbReference type="EMBL" id="ML978168">
    <property type="protein sequence ID" value="KAF2033111.1"/>
    <property type="molecule type" value="Genomic_DNA"/>
</dbReference>
<evidence type="ECO:0000256" key="7">
    <source>
        <dbReference type="ARBA" id="ARBA00023128"/>
    </source>
</evidence>
<evidence type="ECO:0000256" key="1">
    <source>
        <dbReference type="ARBA" id="ARBA00004325"/>
    </source>
</evidence>
<evidence type="ECO:0000256" key="5">
    <source>
        <dbReference type="ARBA" id="ARBA00022781"/>
    </source>
</evidence>
<keyword evidence="4" id="KW-0138">CF(0)</keyword>
<evidence type="ECO:0000256" key="9">
    <source>
        <dbReference type="ARBA" id="ARBA00023310"/>
    </source>
</evidence>
<evidence type="ECO:0000256" key="10">
    <source>
        <dbReference type="SAM" id="MobiDB-lite"/>
    </source>
</evidence>
<keyword evidence="6" id="KW-0406">Ion transport</keyword>
<feature type="region of interest" description="Disordered" evidence="10">
    <location>
        <begin position="27"/>
        <end position="52"/>
    </location>
</feature>
<accession>A0A9P4HHF5</accession>
<protein>
    <submittedName>
        <fullName evidence="11">Mitochondrial F1F0-ATP synthase-like protein g subunit</fullName>
    </submittedName>
</protein>
<keyword evidence="5" id="KW-0375">Hydrogen ion transport</keyword>
<gene>
    <name evidence="11" type="ORF">EK21DRAFT_59394</name>
</gene>
<comment type="similarity">
    <text evidence="2">Belongs to the ATPase g subunit family.</text>
</comment>
<comment type="subcellular location">
    <subcellularLocation>
        <location evidence="1">Mitochondrion membrane</location>
    </subcellularLocation>
</comment>
<evidence type="ECO:0000256" key="6">
    <source>
        <dbReference type="ARBA" id="ARBA00023065"/>
    </source>
</evidence>
<keyword evidence="7" id="KW-0496">Mitochondrion</keyword>
<name>A0A9P4HHF5_9PLEO</name>
<dbReference type="Pfam" id="PF04718">
    <property type="entry name" value="ATP-synt_G"/>
    <property type="match status" value="1"/>
</dbReference>
<organism evidence="11 12">
    <name type="scientific">Setomelanomma holmii</name>
    <dbReference type="NCBI Taxonomy" id="210430"/>
    <lineage>
        <taxon>Eukaryota</taxon>
        <taxon>Fungi</taxon>
        <taxon>Dikarya</taxon>
        <taxon>Ascomycota</taxon>
        <taxon>Pezizomycotina</taxon>
        <taxon>Dothideomycetes</taxon>
        <taxon>Pleosporomycetidae</taxon>
        <taxon>Pleosporales</taxon>
        <taxon>Pleosporineae</taxon>
        <taxon>Phaeosphaeriaceae</taxon>
        <taxon>Setomelanomma</taxon>
    </lineage>
</organism>
<keyword evidence="3" id="KW-0813">Transport</keyword>
<keyword evidence="8" id="KW-0472">Membrane</keyword>
<proteinExistence type="inferred from homology"/>
<evidence type="ECO:0000313" key="12">
    <source>
        <dbReference type="Proteomes" id="UP000799777"/>
    </source>
</evidence>
<evidence type="ECO:0000256" key="3">
    <source>
        <dbReference type="ARBA" id="ARBA00022448"/>
    </source>
</evidence>
<dbReference type="GO" id="GO:0031966">
    <property type="term" value="C:mitochondrial membrane"/>
    <property type="evidence" value="ECO:0007669"/>
    <property type="project" value="UniProtKB-SubCell"/>
</dbReference>
<evidence type="ECO:0000313" key="11">
    <source>
        <dbReference type="EMBL" id="KAF2033111.1"/>
    </source>
</evidence>